<keyword evidence="3" id="KW-1185">Reference proteome</keyword>
<dbReference type="Proteomes" id="UP000007801">
    <property type="component" value="Unassembled WGS sequence"/>
</dbReference>
<evidence type="ECO:0000313" key="3">
    <source>
        <dbReference type="Proteomes" id="UP000007801"/>
    </source>
</evidence>
<feature type="region of interest" description="Disordered" evidence="1">
    <location>
        <begin position="1"/>
        <end position="47"/>
    </location>
</feature>
<dbReference type="EMBL" id="CH902621">
    <property type="protein sequence ID" value="EDV44565.2"/>
    <property type="molecule type" value="Genomic_DNA"/>
</dbReference>
<proteinExistence type="predicted"/>
<feature type="compositionally biased region" description="Basic and acidic residues" evidence="1">
    <location>
        <begin position="187"/>
        <end position="197"/>
    </location>
</feature>
<evidence type="ECO:0000313" key="2">
    <source>
        <dbReference type="EMBL" id="EDV44565.2"/>
    </source>
</evidence>
<dbReference type="FunCoup" id="B3MQD9">
    <property type="interactions" value="3"/>
</dbReference>
<gene>
    <name evidence="2" type="primary">Dana\GF19980</name>
    <name evidence="2" type="synonym">dana_GLEANR_22385</name>
    <name evidence="2" type="ORF">GF19980</name>
</gene>
<protein>
    <submittedName>
        <fullName evidence="2">Uncharacterized protein</fullName>
    </submittedName>
</protein>
<dbReference type="STRING" id="7217.B3MQD9"/>
<organism evidence="2 3">
    <name type="scientific">Drosophila ananassae</name>
    <name type="common">Fruit fly</name>
    <dbReference type="NCBI Taxonomy" id="7217"/>
    <lineage>
        <taxon>Eukaryota</taxon>
        <taxon>Metazoa</taxon>
        <taxon>Ecdysozoa</taxon>
        <taxon>Arthropoda</taxon>
        <taxon>Hexapoda</taxon>
        <taxon>Insecta</taxon>
        <taxon>Pterygota</taxon>
        <taxon>Neoptera</taxon>
        <taxon>Endopterygota</taxon>
        <taxon>Diptera</taxon>
        <taxon>Brachycera</taxon>
        <taxon>Muscomorpha</taxon>
        <taxon>Ephydroidea</taxon>
        <taxon>Drosophilidae</taxon>
        <taxon>Drosophila</taxon>
        <taxon>Sophophora</taxon>
    </lineage>
</organism>
<dbReference type="HOGENOM" id="CLU_146238_0_0_1"/>
<accession>B3MQD9</accession>
<feature type="region of interest" description="Disordered" evidence="1">
    <location>
        <begin position="103"/>
        <end position="132"/>
    </location>
</feature>
<feature type="region of interest" description="Disordered" evidence="1">
    <location>
        <begin position="181"/>
        <end position="203"/>
    </location>
</feature>
<dbReference type="AlphaFoldDB" id="B3MQD9"/>
<reference evidence="2 3" key="1">
    <citation type="journal article" date="2007" name="Nature">
        <title>Evolution of genes and genomes on the Drosophila phylogeny.</title>
        <authorList>
            <consortium name="Drosophila 12 Genomes Consortium"/>
            <person name="Clark A.G."/>
            <person name="Eisen M.B."/>
            <person name="Smith D.R."/>
            <person name="Bergman C.M."/>
            <person name="Oliver B."/>
            <person name="Markow T.A."/>
            <person name="Kaufman T.C."/>
            <person name="Kellis M."/>
            <person name="Gelbart W."/>
            <person name="Iyer V.N."/>
            <person name="Pollard D.A."/>
            <person name="Sackton T.B."/>
            <person name="Larracuente A.M."/>
            <person name="Singh N.D."/>
            <person name="Abad J.P."/>
            <person name="Abt D.N."/>
            <person name="Adryan B."/>
            <person name="Aguade M."/>
            <person name="Akashi H."/>
            <person name="Anderson W.W."/>
            <person name="Aquadro C.F."/>
            <person name="Ardell D.H."/>
            <person name="Arguello R."/>
            <person name="Artieri C.G."/>
            <person name="Barbash D.A."/>
            <person name="Barker D."/>
            <person name="Barsanti P."/>
            <person name="Batterham P."/>
            <person name="Batzoglou S."/>
            <person name="Begun D."/>
            <person name="Bhutkar A."/>
            <person name="Blanco E."/>
            <person name="Bosak S.A."/>
            <person name="Bradley R.K."/>
            <person name="Brand A.D."/>
            <person name="Brent M.R."/>
            <person name="Brooks A.N."/>
            <person name="Brown R.H."/>
            <person name="Butlin R.K."/>
            <person name="Caggese C."/>
            <person name="Calvi B.R."/>
            <person name="Bernardo de Carvalho A."/>
            <person name="Caspi A."/>
            <person name="Castrezana S."/>
            <person name="Celniker S.E."/>
            <person name="Chang J.L."/>
            <person name="Chapple C."/>
            <person name="Chatterji S."/>
            <person name="Chinwalla A."/>
            <person name="Civetta A."/>
            <person name="Clifton S.W."/>
            <person name="Comeron J.M."/>
            <person name="Costello J.C."/>
            <person name="Coyne J.A."/>
            <person name="Daub J."/>
            <person name="David R.G."/>
            <person name="Delcher A.L."/>
            <person name="Delehaunty K."/>
            <person name="Do C.B."/>
            <person name="Ebling H."/>
            <person name="Edwards K."/>
            <person name="Eickbush T."/>
            <person name="Evans J.D."/>
            <person name="Filipski A."/>
            <person name="Findeiss S."/>
            <person name="Freyhult E."/>
            <person name="Fulton L."/>
            <person name="Fulton R."/>
            <person name="Garcia A.C."/>
            <person name="Gardiner A."/>
            <person name="Garfield D.A."/>
            <person name="Garvin B.E."/>
            <person name="Gibson G."/>
            <person name="Gilbert D."/>
            <person name="Gnerre S."/>
            <person name="Godfrey J."/>
            <person name="Good R."/>
            <person name="Gotea V."/>
            <person name="Gravely B."/>
            <person name="Greenberg A.J."/>
            <person name="Griffiths-Jones S."/>
            <person name="Gross S."/>
            <person name="Guigo R."/>
            <person name="Gustafson E.A."/>
            <person name="Haerty W."/>
            <person name="Hahn M.W."/>
            <person name="Halligan D.L."/>
            <person name="Halpern A.L."/>
            <person name="Halter G.M."/>
            <person name="Han M.V."/>
            <person name="Heger A."/>
            <person name="Hillier L."/>
            <person name="Hinrichs A.S."/>
            <person name="Holmes I."/>
            <person name="Hoskins R.A."/>
            <person name="Hubisz M.J."/>
            <person name="Hultmark D."/>
            <person name="Huntley M.A."/>
            <person name="Jaffe D.B."/>
            <person name="Jagadeeshan S."/>
            <person name="Jeck W.R."/>
            <person name="Johnson J."/>
            <person name="Jones C.D."/>
            <person name="Jordan W.C."/>
            <person name="Karpen G.H."/>
            <person name="Kataoka E."/>
            <person name="Keightley P.D."/>
            <person name="Kheradpour P."/>
            <person name="Kirkness E.F."/>
            <person name="Koerich L.B."/>
            <person name="Kristiansen K."/>
            <person name="Kudrna D."/>
            <person name="Kulathinal R.J."/>
            <person name="Kumar S."/>
            <person name="Kwok R."/>
            <person name="Lander E."/>
            <person name="Langley C.H."/>
            <person name="Lapoint R."/>
            <person name="Lazzaro B.P."/>
            <person name="Lee S.J."/>
            <person name="Levesque L."/>
            <person name="Li R."/>
            <person name="Lin C.F."/>
            <person name="Lin M.F."/>
            <person name="Lindblad-Toh K."/>
            <person name="Llopart A."/>
            <person name="Long M."/>
            <person name="Low L."/>
            <person name="Lozovsky E."/>
            <person name="Lu J."/>
            <person name="Luo M."/>
            <person name="Machado C.A."/>
            <person name="Makalowski W."/>
            <person name="Marzo M."/>
            <person name="Matsuda M."/>
            <person name="Matzkin L."/>
            <person name="McAllister B."/>
            <person name="McBride C.S."/>
            <person name="McKernan B."/>
            <person name="McKernan K."/>
            <person name="Mendez-Lago M."/>
            <person name="Minx P."/>
            <person name="Mollenhauer M.U."/>
            <person name="Montooth K."/>
            <person name="Mount S.M."/>
            <person name="Mu X."/>
            <person name="Myers E."/>
            <person name="Negre B."/>
            <person name="Newfeld S."/>
            <person name="Nielsen R."/>
            <person name="Noor M.A."/>
            <person name="O'Grady P."/>
            <person name="Pachter L."/>
            <person name="Papaceit M."/>
            <person name="Parisi M.J."/>
            <person name="Parisi M."/>
            <person name="Parts L."/>
            <person name="Pedersen J.S."/>
            <person name="Pesole G."/>
            <person name="Phillippy A.M."/>
            <person name="Ponting C.P."/>
            <person name="Pop M."/>
            <person name="Porcelli D."/>
            <person name="Powell J.R."/>
            <person name="Prohaska S."/>
            <person name="Pruitt K."/>
            <person name="Puig M."/>
            <person name="Quesneville H."/>
            <person name="Ram K.R."/>
            <person name="Rand D."/>
            <person name="Rasmussen M.D."/>
            <person name="Reed L.K."/>
            <person name="Reenan R."/>
            <person name="Reily A."/>
            <person name="Remington K.A."/>
            <person name="Rieger T.T."/>
            <person name="Ritchie M.G."/>
            <person name="Robin C."/>
            <person name="Rogers Y.H."/>
            <person name="Rohde C."/>
            <person name="Rozas J."/>
            <person name="Rubenfield M.J."/>
            <person name="Ruiz A."/>
            <person name="Russo S."/>
            <person name="Salzberg S.L."/>
            <person name="Sanchez-Gracia A."/>
            <person name="Saranga D.J."/>
            <person name="Sato H."/>
            <person name="Schaeffer S.W."/>
            <person name="Schatz M.C."/>
            <person name="Schlenke T."/>
            <person name="Schwartz R."/>
            <person name="Segarra C."/>
            <person name="Singh R.S."/>
            <person name="Sirot L."/>
            <person name="Sirota M."/>
            <person name="Sisneros N.B."/>
            <person name="Smith C.D."/>
            <person name="Smith T.F."/>
            <person name="Spieth J."/>
            <person name="Stage D.E."/>
            <person name="Stark A."/>
            <person name="Stephan W."/>
            <person name="Strausberg R.L."/>
            <person name="Strempel S."/>
            <person name="Sturgill D."/>
            <person name="Sutton G."/>
            <person name="Sutton G.G."/>
            <person name="Tao W."/>
            <person name="Teichmann S."/>
            <person name="Tobari Y.N."/>
            <person name="Tomimura Y."/>
            <person name="Tsolas J.M."/>
            <person name="Valente V.L."/>
            <person name="Venter E."/>
            <person name="Venter J.C."/>
            <person name="Vicario S."/>
            <person name="Vieira F.G."/>
            <person name="Vilella A.J."/>
            <person name="Villasante A."/>
            <person name="Walenz B."/>
            <person name="Wang J."/>
            <person name="Wasserman M."/>
            <person name="Watts T."/>
            <person name="Wilson D."/>
            <person name="Wilson R.K."/>
            <person name="Wing R.A."/>
            <person name="Wolfner M.F."/>
            <person name="Wong A."/>
            <person name="Wong G.K."/>
            <person name="Wu C.I."/>
            <person name="Wu G."/>
            <person name="Yamamoto D."/>
            <person name="Yang H.P."/>
            <person name="Yang S.P."/>
            <person name="Yorke J.A."/>
            <person name="Yoshida K."/>
            <person name="Zdobnov E."/>
            <person name="Zhang P."/>
            <person name="Zhang Y."/>
            <person name="Zimin A.V."/>
            <person name="Baldwin J."/>
            <person name="Abdouelleil A."/>
            <person name="Abdulkadir J."/>
            <person name="Abebe A."/>
            <person name="Abera B."/>
            <person name="Abreu J."/>
            <person name="Acer S.C."/>
            <person name="Aftuck L."/>
            <person name="Alexander A."/>
            <person name="An P."/>
            <person name="Anderson E."/>
            <person name="Anderson S."/>
            <person name="Arachi H."/>
            <person name="Azer M."/>
            <person name="Bachantsang P."/>
            <person name="Barry A."/>
            <person name="Bayul T."/>
            <person name="Berlin A."/>
            <person name="Bessette D."/>
            <person name="Bloom T."/>
            <person name="Blye J."/>
            <person name="Boguslavskiy L."/>
            <person name="Bonnet C."/>
            <person name="Boukhgalter B."/>
            <person name="Bourzgui I."/>
            <person name="Brown A."/>
            <person name="Cahill P."/>
            <person name="Channer S."/>
            <person name="Cheshatsang Y."/>
            <person name="Chuda L."/>
            <person name="Citroen M."/>
            <person name="Collymore A."/>
            <person name="Cooke P."/>
            <person name="Costello M."/>
            <person name="D'Aco K."/>
            <person name="Daza R."/>
            <person name="De Haan G."/>
            <person name="DeGray S."/>
            <person name="DeMaso C."/>
            <person name="Dhargay N."/>
            <person name="Dooley K."/>
            <person name="Dooley E."/>
            <person name="Doricent M."/>
            <person name="Dorje P."/>
            <person name="Dorjee K."/>
            <person name="Dupes A."/>
            <person name="Elong R."/>
            <person name="Falk J."/>
            <person name="Farina A."/>
            <person name="Faro S."/>
            <person name="Ferguson D."/>
            <person name="Fisher S."/>
            <person name="Foley C.D."/>
            <person name="Franke A."/>
            <person name="Friedrich D."/>
            <person name="Gadbois L."/>
            <person name="Gearin G."/>
            <person name="Gearin C.R."/>
            <person name="Giannoukos G."/>
            <person name="Goode T."/>
            <person name="Graham J."/>
            <person name="Grandbois E."/>
            <person name="Grewal S."/>
            <person name="Gyaltsen K."/>
            <person name="Hafez N."/>
            <person name="Hagos B."/>
            <person name="Hall J."/>
            <person name="Henson C."/>
            <person name="Hollinger A."/>
            <person name="Honan T."/>
            <person name="Huard M.D."/>
            <person name="Hughes L."/>
            <person name="Hurhula B."/>
            <person name="Husby M.E."/>
            <person name="Kamat A."/>
            <person name="Kanga B."/>
            <person name="Kashin S."/>
            <person name="Khazanovich D."/>
            <person name="Kisner P."/>
            <person name="Lance K."/>
            <person name="Lara M."/>
            <person name="Lee W."/>
            <person name="Lennon N."/>
            <person name="Letendre F."/>
            <person name="LeVine R."/>
            <person name="Lipovsky A."/>
            <person name="Liu X."/>
            <person name="Liu J."/>
            <person name="Liu S."/>
            <person name="Lokyitsang T."/>
            <person name="Lokyitsang Y."/>
            <person name="Lubonja R."/>
            <person name="Lui A."/>
            <person name="MacDonald P."/>
            <person name="Magnisalis V."/>
            <person name="Maru K."/>
            <person name="Matthews C."/>
            <person name="McCusker W."/>
            <person name="McDonough S."/>
            <person name="Mehta T."/>
            <person name="Meldrim J."/>
            <person name="Meneus L."/>
            <person name="Mihai O."/>
            <person name="Mihalev A."/>
            <person name="Mihova T."/>
            <person name="Mittelman R."/>
            <person name="Mlenga V."/>
            <person name="Montmayeur A."/>
            <person name="Mulrain L."/>
            <person name="Navidi A."/>
            <person name="Naylor J."/>
            <person name="Negash T."/>
            <person name="Nguyen T."/>
            <person name="Nguyen N."/>
            <person name="Nicol R."/>
            <person name="Norbu C."/>
            <person name="Norbu N."/>
            <person name="Novod N."/>
            <person name="O'Neill B."/>
            <person name="Osman S."/>
            <person name="Markiewicz E."/>
            <person name="Oyono O.L."/>
            <person name="Patti C."/>
            <person name="Phunkhang P."/>
            <person name="Pierre F."/>
            <person name="Priest M."/>
            <person name="Raghuraman S."/>
            <person name="Rege F."/>
            <person name="Reyes R."/>
            <person name="Rise C."/>
            <person name="Rogov P."/>
            <person name="Ross K."/>
            <person name="Ryan E."/>
            <person name="Settipalli S."/>
            <person name="Shea T."/>
            <person name="Sherpa N."/>
            <person name="Shi L."/>
            <person name="Shih D."/>
            <person name="Sparrow T."/>
            <person name="Spaulding J."/>
            <person name="Stalker J."/>
            <person name="Stange-Thomann N."/>
            <person name="Stavropoulos S."/>
            <person name="Stone C."/>
            <person name="Strader C."/>
            <person name="Tesfaye S."/>
            <person name="Thomson T."/>
            <person name="Thoulutsang Y."/>
            <person name="Thoulutsang D."/>
            <person name="Topham K."/>
            <person name="Topping I."/>
            <person name="Tsamla T."/>
            <person name="Vassiliev H."/>
            <person name="Vo A."/>
            <person name="Wangchuk T."/>
            <person name="Wangdi T."/>
            <person name="Weiand M."/>
            <person name="Wilkinson J."/>
            <person name="Wilson A."/>
            <person name="Yadav S."/>
            <person name="Young G."/>
            <person name="Yu Q."/>
            <person name="Zembek L."/>
            <person name="Zhong D."/>
            <person name="Zimmer A."/>
            <person name="Zwirko Z."/>
            <person name="Jaffe D.B."/>
            <person name="Alvarez P."/>
            <person name="Brockman W."/>
            <person name="Butler J."/>
            <person name="Chin C."/>
            <person name="Gnerre S."/>
            <person name="Grabherr M."/>
            <person name="Kleber M."/>
            <person name="Mauceli E."/>
            <person name="MacCallum I."/>
        </authorList>
    </citation>
    <scope>NUCLEOTIDE SEQUENCE [LARGE SCALE GENOMIC DNA]</scope>
    <source>
        <strain evidence="3">Tucson 14024-0371.13</strain>
    </source>
</reference>
<dbReference type="OrthoDB" id="7868485at2759"/>
<sequence>MAKDASLAENRRPIERTHWKGRQINWSAPESRPRKPVPVISNQRSVPKQSFAQPDATMKNLVPGRVHLLALLAILCATSGCHSLPMTNEDLDLVALASVEELGHHPRKEQTPSPPESQFVGRIPPKKETDGEVQPDQFETFVKELEAAGVKTAERRDLRTLTYKELTRLLALWHLSQGRNYYEAAEEEKRKEREKEPAPVYHH</sequence>
<dbReference type="InParanoid" id="B3MQD9"/>
<evidence type="ECO:0000256" key="1">
    <source>
        <dbReference type="SAM" id="MobiDB-lite"/>
    </source>
</evidence>
<dbReference type="eggNOG" id="ENOG502T6YA">
    <property type="taxonomic scope" value="Eukaryota"/>
</dbReference>
<feature type="compositionally biased region" description="Basic and acidic residues" evidence="1">
    <location>
        <begin position="9"/>
        <end position="18"/>
    </location>
</feature>
<name>B3MQD9_DROAN</name>